<dbReference type="EMBL" id="BMHF01000014">
    <property type="protein sequence ID" value="GGA45963.1"/>
    <property type="molecule type" value="Genomic_DNA"/>
</dbReference>
<evidence type="ECO:0000313" key="3">
    <source>
        <dbReference type="Proteomes" id="UP000609323"/>
    </source>
</evidence>
<dbReference type="InterPro" id="IPR012854">
    <property type="entry name" value="Cu_amine_oxidase-like_N"/>
</dbReference>
<evidence type="ECO:0000313" key="2">
    <source>
        <dbReference type="EMBL" id="GGA45963.1"/>
    </source>
</evidence>
<organism evidence="2 3">
    <name type="scientific">Paenibacillus physcomitrellae</name>
    <dbReference type="NCBI Taxonomy" id="1619311"/>
    <lineage>
        <taxon>Bacteria</taxon>
        <taxon>Bacillati</taxon>
        <taxon>Bacillota</taxon>
        <taxon>Bacilli</taxon>
        <taxon>Bacillales</taxon>
        <taxon>Paenibacillaceae</taxon>
        <taxon>Paenibacillus</taxon>
    </lineage>
</organism>
<dbReference type="InterPro" id="IPR036582">
    <property type="entry name" value="Mao_N_sf"/>
</dbReference>
<dbReference type="RefSeq" id="WP_157739527.1">
    <property type="nucleotide sequence ID" value="NZ_BMHF01000014.1"/>
</dbReference>
<feature type="domain" description="Copper amine oxidase-like N-terminal" evidence="1">
    <location>
        <begin position="1"/>
        <end position="95"/>
    </location>
</feature>
<dbReference type="Gene3D" id="3.30.457.10">
    <property type="entry name" value="Copper amine oxidase-like, N-terminal domain"/>
    <property type="match status" value="1"/>
</dbReference>
<proteinExistence type="predicted"/>
<gene>
    <name evidence="2" type="ORF">GCM10010917_34050</name>
</gene>
<comment type="caution">
    <text evidence="2">The sequence shown here is derived from an EMBL/GenBank/DDBJ whole genome shotgun (WGS) entry which is preliminary data.</text>
</comment>
<dbReference type="SUPFAM" id="SSF55383">
    <property type="entry name" value="Copper amine oxidase, domain N"/>
    <property type="match status" value="1"/>
</dbReference>
<dbReference type="Pfam" id="PF07833">
    <property type="entry name" value="Cu_amine_oxidN1"/>
    <property type="match status" value="1"/>
</dbReference>
<name>A0ABQ1GL31_9BACL</name>
<keyword evidence="3" id="KW-1185">Reference proteome</keyword>
<evidence type="ECO:0000259" key="1">
    <source>
        <dbReference type="Pfam" id="PF07833"/>
    </source>
</evidence>
<sequence length="229" mass="25721">MIKNGRVQVPLRFVSEAMGAKVQWDGIARKVTVTLGGDKIELSIAKKAYTLNGQQFQMDTSSIVNHGTTFVPIRFVGQALGARVTFDTIHNTIHIDTDNSDENLEQIPIKQDGKSVYNGFIIDLEPDSKLLVGKGLYDTYGSEYTLLNIVVTFDKMDTDIDYKKQYEDVEDILLQKVDSETVAAVMRYLSAKTTAEDMLPSKEFKDTNYKVIVSSRMIDANVNIFVFKN</sequence>
<accession>A0ABQ1GL31</accession>
<dbReference type="Proteomes" id="UP000609323">
    <property type="component" value="Unassembled WGS sequence"/>
</dbReference>
<reference evidence="3" key="1">
    <citation type="journal article" date="2019" name="Int. J. Syst. Evol. Microbiol.">
        <title>The Global Catalogue of Microorganisms (GCM) 10K type strain sequencing project: providing services to taxonomists for standard genome sequencing and annotation.</title>
        <authorList>
            <consortium name="The Broad Institute Genomics Platform"/>
            <consortium name="The Broad Institute Genome Sequencing Center for Infectious Disease"/>
            <person name="Wu L."/>
            <person name="Ma J."/>
        </authorList>
    </citation>
    <scope>NUCLEOTIDE SEQUENCE [LARGE SCALE GENOMIC DNA]</scope>
    <source>
        <strain evidence="3">CGMCC 1.15044</strain>
    </source>
</reference>
<protein>
    <recommendedName>
        <fullName evidence="1">Copper amine oxidase-like N-terminal domain-containing protein</fullName>
    </recommendedName>
</protein>